<evidence type="ECO:0000313" key="2">
    <source>
        <dbReference type="EMBL" id="ATC85490.1"/>
    </source>
</evidence>
<dbReference type="GO" id="GO:0016829">
    <property type="term" value="F:lyase activity"/>
    <property type="evidence" value="ECO:0007669"/>
    <property type="project" value="UniProtKB-KW"/>
</dbReference>
<sequence>MSKNRFLFNKYVAVMAVSGTLAAPLPVLSNDRGPLVEQLCASCHSLTNLERSAGYSQQDWQTLISYMVDTGEGTALSKDISAYLAEHYPVNTKRESKVVTGDLKLSFKYWQVPTLGQRARDPVQGKNGLIWWVGQWGNILGRLDPKTGDMKEYTLPSGTYAHSVSLDKNQTPWFLGNKNGTVGYLDLKTEKFKVYKMPDKNARDPHTGVFDEAGIFWFTLQHSNMIGKLDPTTGDIQLATLPTKGSRPYGIKLDSNGSPWVSCNGSNCLVKVDKSSMELSEIKLPGAKTHARRLAITPDDMVFYVNSGMGKLGRYNPKTKKITQWDNPSGENSHPYAIEYADNAIWFNESAKRPETLVRFDLNTETMQSWQIPSKEGVYSGLIRHMRMGNNGLIIHQTATNQLAEITWSK</sequence>
<dbReference type="Gene3D" id="2.130.10.10">
    <property type="entry name" value="YVTN repeat-like/Quinoprotein amine dehydrogenase"/>
    <property type="match status" value="1"/>
</dbReference>
<keyword evidence="1" id="KW-0732">Signal</keyword>
<evidence type="ECO:0000313" key="3">
    <source>
        <dbReference type="Proteomes" id="UP000016505"/>
    </source>
</evidence>
<dbReference type="KEGG" id="part:PARC_a0792"/>
<dbReference type="AlphaFoldDB" id="A0A290S2T7"/>
<dbReference type="RefSeq" id="WP_010553083.1">
    <property type="nucleotide sequence ID" value="NZ_CP011025.1"/>
</dbReference>
<dbReference type="SUPFAM" id="SSF63829">
    <property type="entry name" value="Calcium-dependent phosphotriesterase"/>
    <property type="match status" value="1"/>
</dbReference>
<organism evidence="2 3">
    <name type="scientific">Pseudoalteromonas arctica A 37-1-2</name>
    <dbReference type="NCBI Taxonomy" id="1117313"/>
    <lineage>
        <taxon>Bacteria</taxon>
        <taxon>Pseudomonadati</taxon>
        <taxon>Pseudomonadota</taxon>
        <taxon>Gammaproteobacteria</taxon>
        <taxon>Alteromonadales</taxon>
        <taxon>Pseudoalteromonadaceae</taxon>
        <taxon>Pseudoalteromonas</taxon>
    </lineage>
</organism>
<dbReference type="Pfam" id="PF24684">
    <property type="entry name" value="Vgb_lyase"/>
    <property type="match status" value="1"/>
</dbReference>
<dbReference type="InterPro" id="IPR051344">
    <property type="entry name" value="Vgb"/>
</dbReference>
<gene>
    <name evidence="2" type="primary">vgb</name>
    <name evidence="2" type="ORF">PARC_a0792</name>
</gene>
<name>A0A290S2T7_9GAMM</name>
<dbReference type="PANTHER" id="PTHR40274:SF3">
    <property type="entry name" value="VIRGINIAMYCIN B LYASE"/>
    <property type="match status" value="1"/>
</dbReference>
<feature type="chain" id="PRO_5013284786" evidence="1">
    <location>
        <begin position="23"/>
        <end position="410"/>
    </location>
</feature>
<accession>A0A290S2T7</accession>
<dbReference type="InterPro" id="IPR015943">
    <property type="entry name" value="WD40/YVTN_repeat-like_dom_sf"/>
</dbReference>
<dbReference type="EMBL" id="CP011025">
    <property type="protein sequence ID" value="ATC85490.1"/>
    <property type="molecule type" value="Genomic_DNA"/>
</dbReference>
<feature type="signal peptide" evidence="1">
    <location>
        <begin position="1"/>
        <end position="22"/>
    </location>
</feature>
<reference evidence="2 3" key="1">
    <citation type="journal article" date="2012" name="J. Bacteriol.">
        <title>Genome sequences of type strains of seven species of the marine bacterium Pseudoalteromonas.</title>
        <authorList>
            <person name="Xie B.B."/>
            <person name="Shu Y.L."/>
            <person name="Qin Q.L."/>
            <person name="Rong J.C."/>
            <person name="Zhang X.Y."/>
            <person name="Chen X.L."/>
            <person name="Shi M."/>
            <person name="He H.L."/>
            <person name="Zhou B.C."/>
            <person name="Zhang Y.Z."/>
        </authorList>
    </citation>
    <scope>NUCLEOTIDE SEQUENCE [LARGE SCALE GENOMIC DNA]</scope>
    <source>
        <strain evidence="2 3">A 37-1-2</strain>
    </source>
</reference>
<dbReference type="Proteomes" id="UP000016505">
    <property type="component" value="Chromosome I"/>
</dbReference>
<evidence type="ECO:0000256" key="1">
    <source>
        <dbReference type="SAM" id="SignalP"/>
    </source>
</evidence>
<dbReference type="PANTHER" id="PTHR40274">
    <property type="entry name" value="VIRGINIAMYCIN B LYASE"/>
    <property type="match status" value="1"/>
</dbReference>
<proteinExistence type="predicted"/>
<keyword evidence="2" id="KW-0456">Lyase</keyword>
<dbReference type="OrthoDB" id="9812926at2"/>
<protein>
    <submittedName>
        <fullName evidence="2">Virginiamycin B lyase</fullName>
    </submittedName>
</protein>